<comment type="caution">
    <text evidence="2">The sequence shown here is derived from an EMBL/GenBank/DDBJ whole genome shotgun (WGS) entry which is preliminary data.</text>
</comment>
<reference evidence="2 3" key="1">
    <citation type="submission" date="2024-01" db="EMBL/GenBank/DDBJ databases">
        <title>Hyphobacterium bacterium isolated from marine sediment.</title>
        <authorList>
            <person name="Zhao S."/>
        </authorList>
    </citation>
    <scope>NUCLEOTIDE SEQUENCE [LARGE SCALE GENOMIC DNA]</scope>
    <source>
        <strain evidence="2 3">Y60-23</strain>
    </source>
</reference>
<feature type="transmembrane region" description="Helical" evidence="1">
    <location>
        <begin position="278"/>
        <end position="297"/>
    </location>
</feature>
<evidence type="ECO:0000256" key="1">
    <source>
        <dbReference type="SAM" id="Phobius"/>
    </source>
</evidence>
<gene>
    <name evidence="2" type="ORF">V0U35_02105</name>
</gene>
<dbReference type="EMBL" id="JAZDRO010000001">
    <property type="protein sequence ID" value="MEE2565459.1"/>
    <property type="molecule type" value="Genomic_DNA"/>
</dbReference>
<keyword evidence="1" id="KW-0472">Membrane</keyword>
<protein>
    <submittedName>
        <fullName evidence="2">Uncharacterized protein</fullName>
    </submittedName>
</protein>
<keyword evidence="1" id="KW-1133">Transmembrane helix</keyword>
<feature type="transmembrane region" description="Helical" evidence="1">
    <location>
        <begin position="39"/>
        <end position="60"/>
    </location>
</feature>
<accession>A0ABU7LV64</accession>
<organism evidence="2 3">
    <name type="scientific">Hyphobacterium marinum</name>
    <dbReference type="NCBI Taxonomy" id="3116574"/>
    <lineage>
        <taxon>Bacteria</taxon>
        <taxon>Pseudomonadati</taxon>
        <taxon>Pseudomonadota</taxon>
        <taxon>Alphaproteobacteria</taxon>
        <taxon>Maricaulales</taxon>
        <taxon>Maricaulaceae</taxon>
        <taxon>Hyphobacterium</taxon>
    </lineage>
</organism>
<name>A0ABU7LV64_9PROT</name>
<evidence type="ECO:0000313" key="2">
    <source>
        <dbReference type="EMBL" id="MEE2565459.1"/>
    </source>
</evidence>
<feature type="transmembrane region" description="Helical" evidence="1">
    <location>
        <begin position="6"/>
        <end position="27"/>
    </location>
</feature>
<sequence>MNISLALILLLAFSLPAFIQIYVFQYFSRIRRPLEPNPALSISTLILGAVFIHSLMFIGIETFRSGNLNELSNFFLERLINNGSPDRYQTQYVRPAEFTGDLIQYTLLSLVAASIFGLTFARLAAYGVKPFDLIGRLYYGGLYAVFRGFLSRNVFVSIVSSKEIDGKTIIYNGTLEELKLKGNGEIEYVTISIPRKSTIQYMDDQKNTRALPDRAIGAKADPNNPGQPIIQRGRLMVEGGEISNIYFTKQDFRKTLESALLTALRPYLNSDRYIIERVLLMTATAIAALLSLVIIVHP</sequence>
<evidence type="ECO:0000313" key="3">
    <source>
        <dbReference type="Proteomes" id="UP001310692"/>
    </source>
</evidence>
<feature type="transmembrane region" description="Helical" evidence="1">
    <location>
        <begin position="102"/>
        <end position="121"/>
    </location>
</feature>
<keyword evidence="1" id="KW-0812">Transmembrane</keyword>
<proteinExistence type="predicted"/>
<dbReference type="RefSeq" id="WP_330194994.1">
    <property type="nucleotide sequence ID" value="NZ_JAZDRO010000001.1"/>
</dbReference>
<keyword evidence="3" id="KW-1185">Reference proteome</keyword>
<dbReference type="Proteomes" id="UP001310692">
    <property type="component" value="Unassembled WGS sequence"/>
</dbReference>